<evidence type="ECO:0000313" key="3">
    <source>
        <dbReference type="WBParaSite" id="Csp11.Scaffold629.g11184.t1"/>
    </source>
</evidence>
<dbReference type="Proteomes" id="UP000095282">
    <property type="component" value="Unplaced"/>
</dbReference>
<protein>
    <submittedName>
        <fullName evidence="3">SPK domain-containing protein</fullName>
    </submittedName>
</protein>
<evidence type="ECO:0000313" key="2">
    <source>
        <dbReference type="Proteomes" id="UP000095282"/>
    </source>
</evidence>
<accession>A0A1I7TS00</accession>
<reference evidence="3" key="1">
    <citation type="submission" date="2016-11" db="UniProtKB">
        <authorList>
            <consortium name="WormBaseParasite"/>
        </authorList>
    </citation>
    <scope>IDENTIFICATION</scope>
</reference>
<organism evidence="2 3">
    <name type="scientific">Caenorhabditis tropicalis</name>
    <dbReference type="NCBI Taxonomy" id="1561998"/>
    <lineage>
        <taxon>Eukaryota</taxon>
        <taxon>Metazoa</taxon>
        <taxon>Ecdysozoa</taxon>
        <taxon>Nematoda</taxon>
        <taxon>Chromadorea</taxon>
        <taxon>Rhabditida</taxon>
        <taxon>Rhabditina</taxon>
        <taxon>Rhabditomorpha</taxon>
        <taxon>Rhabditoidea</taxon>
        <taxon>Rhabditidae</taxon>
        <taxon>Peloderinae</taxon>
        <taxon>Caenorhabditis</taxon>
    </lineage>
</organism>
<sequence>MQTVADRIAEPFNSEDLKEWFPLIKSLLTSEQHTLRDCGAQFWKKSFGTVKAQLIYPDDLRTILLGMAEEHCIHIPPESRLDSTSENQDLIPPLEDRPNENVQEISPPDTQFNPFDRQVTDLQLVRNEERTQLISVDQFSRNLINLEGNLDAIRIYLNDQYRGIMMPQLMLNRFLVRHRATVRNGRLIITSVVFLELEGIRFRFLFEVNWSFHVEIFQILILSFVHFLRFE</sequence>
<dbReference type="AlphaFoldDB" id="A0A1I7TS00"/>
<proteinExistence type="predicted"/>
<keyword evidence="2" id="KW-1185">Reference proteome</keyword>
<feature type="region of interest" description="Disordered" evidence="1">
    <location>
        <begin position="76"/>
        <end position="99"/>
    </location>
</feature>
<name>A0A1I7TS00_9PELO</name>
<evidence type="ECO:0000256" key="1">
    <source>
        <dbReference type="SAM" id="MobiDB-lite"/>
    </source>
</evidence>
<dbReference type="WBParaSite" id="Csp11.Scaffold629.g11184.t1">
    <property type="protein sequence ID" value="Csp11.Scaffold629.g11184.t1"/>
    <property type="gene ID" value="Csp11.Scaffold629.g11184"/>
</dbReference>
<dbReference type="STRING" id="1561998.A0A1I7TS00"/>